<sequence length="947" mass="104542">MENDRLVSIGCGAVIVNTKIDNLLEIKRSMKFIFLFLMLNVFSMTMLAQNGYSIKGSVTDTSQHIKLTSASVSVLHSEDSTIVKFTLTKADGSFSIANLPAGAFMLLISYHDYADHSEQFNLGPGNAVKDFGEINMMLKSRLLQEIAINGTPAVRMKGDTTEYNAGSYKTQPNDRVEDLLRQLPGVQVDEKGNITARGKQVSRVLLEGEEFFGDDPSLVTKNIRADMVNKVQLFDKRSDQAALTGVDDGAKERTINITLKEDKKRGYFGRSDGGLAAGYYQGQVMFNAFRSKQKFSAYGTIGNTNRTGLGSLESNKYGITPLRQGDMLESFNGTYTGEGLPSTKTGGLHYDKRWGGDKQYLNMNYKIGTINVTGTKNTRIQNNLPGGAIYTGMAQENDNTNFRHKLDATYQAALSPSSTLKLGVSGALANSRTGIGSTTRSVKDNQALLNTQARNLANDADQAAVSLNALWNRKFQKAGRTMSFAFSQAYNELQARGYLYSLNSFYGSSGAAPDSTQTIDQYKLADATSLVTNGNLTWSEPFSRNLALVLNYGLNMNSNTSDSRSFNPSAPGRYDLADTVYSNNFKRNLLSNQAGAVFSYHKGKTVFNFGSRVSRISDKQTDLRSGRVYDRWYWNWNPQVVYQNRSFLLGYEGSARQPTIDQLQPLKVNTDPLNILLGNPGLKPSYTSSFVYEHQLILGSGAFVVFLSSAYSFINNAITTSIATDAAGKSVLRYVNLEDKKPTSLSVAMEMGKELTDPEMRIGFGLNMDGDNYYNLTNKVLNKTGLWNYAGTISVMKTAVKKYGFRLSVYPGYVVNQSSVQNGAANNGWSVRADGSLNLYLPGKMQVDATANYRFQERTQAFNQDFSRLLLTTTFTRKFFKSEDLSLNLTVNDLLNQNKGIARSTGSGPQSAGNIFSQTEYNTIKRYFMLSVVWDFNRMGGPPSNAK</sequence>
<keyword evidence="4" id="KW-1185">Reference proteome</keyword>
<evidence type="ECO:0000259" key="2">
    <source>
        <dbReference type="Pfam" id="PF14905"/>
    </source>
</evidence>
<dbReference type="Pfam" id="PF13620">
    <property type="entry name" value="CarboxypepD_reg"/>
    <property type="match status" value="1"/>
</dbReference>
<organism evidence="3 4">
    <name type="scientific">Hufsiella ginkgonis</name>
    <dbReference type="NCBI Taxonomy" id="2695274"/>
    <lineage>
        <taxon>Bacteria</taxon>
        <taxon>Pseudomonadati</taxon>
        <taxon>Bacteroidota</taxon>
        <taxon>Sphingobacteriia</taxon>
        <taxon>Sphingobacteriales</taxon>
        <taxon>Sphingobacteriaceae</taxon>
        <taxon>Hufsiella</taxon>
    </lineage>
</organism>
<dbReference type="Gene3D" id="2.60.40.1120">
    <property type="entry name" value="Carboxypeptidase-like, regulatory domain"/>
    <property type="match status" value="1"/>
</dbReference>
<keyword evidence="1" id="KW-1133">Transmembrane helix</keyword>
<dbReference type="AlphaFoldDB" id="A0A7K1XTC7"/>
<gene>
    <name evidence="3" type="ORF">GS398_02050</name>
</gene>
<dbReference type="Proteomes" id="UP000451233">
    <property type="component" value="Unassembled WGS sequence"/>
</dbReference>
<dbReference type="SUPFAM" id="SSF49464">
    <property type="entry name" value="Carboxypeptidase regulatory domain-like"/>
    <property type="match status" value="1"/>
</dbReference>
<feature type="transmembrane region" description="Helical" evidence="1">
    <location>
        <begin position="32"/>
        <end position="52"/>
    </location>
</feature>
<evidence type="ECO:0000313" key="4">
    <source>
        <dbReference type="Proteomes" id="UP000451233"/>
    </source>
</evidence>
<comment type="caution">
    <text evidence="3">The sequence shown here is derived from an EMBL/GenBank/DDBJ whole genome shotgun (WGS) entry which is preliminary data.</text>
</comment>
<reference evidence="3 4" key="1">
    <citation type="submission" date="2019-11" db="EMBL/GenBank/DDBJ databases">
        <title>Pedobacter sp. HMF7056 Genome sequencing and assembly.</title>
        <authorList>
            <person name="Kang H."/>
            <person name="Kim H."/>
            <person name="Joh K."/>
        </authorList>
    </citation>
    <scope>NUCLEOTIDE SEQUENCE [LARGE SCALE GENOMIC DNA]</scope>
    <source>
        <strain evidence="3 4">HMF7056</strain>
    </source>
</reference>
<keyword evidence="1" id="KW-0812">Transmembrane</keyword>
<protein>
    <submittedName>
        <fullName evidence="3">Outer membrane beta-barrel protein</fullName>
    </submittedName>
</protein>
<accession>A0A7K1XTC7</accession>
<keyword evidence="1" id="KW-0472">Membrane</keyword>
<dbReference type="EMBL" id="WVHS01000001">
    <property type="protein sequence ID" value="MXV14067.1"/>
    <property type="molecule type" value="Genomic_DNA"/>
</dbReference>
<evidence type="ECO:0000256" key="1">
    <source>
        <dbReference type="SAM" id="Phobius"/>
    </source>
</evidence>
<dbReference type="InterPro" id="IPR041700">
    <property type="entry name" value="OMP_b-brl_3"/>
</dbReference>
<dbReference type="Pfam" id="PF14905">
    <property type="entry name" value="OMP_b-brl_3"/>
    <property type="match status" value="1"/>
</dbReference>
<dbReference type="InterPro" id="IPR008969">
    <property type="entry name" value="CarboxyPept-like_regulatory"/>
</dbReference>
<proteinExistence type="predicted"/>
<dbReference type="RefSeq" id="WP_160905073.1">
    <property type="nucleotide sequence ID" value="NZ_WVHS01000001.1"/>
</dbReference>
<feature type="domain" description="Outer membrane protein beta-barrel" evidence="2">
    <location>
        <begin position="473"/>
        <end position="931"/>
    </location>
</feature>
<dbReference type="SUPFAM" id="SSF56935">
    <property type="entry name" value="Porins"/>
    <property type="match status" value="1"/>
</dbReference>
<evidence type="ECO:0000313" key="3">
    <source>
        <dbReference type="EMBL" id="MXV14067.1"/>
    </source>
</evidence>
<name>A0A7K1XTC7_9SPHI</name>